<accession>A0A8X6MUT8</accession>
<organism evidence="1 3">
    <name type="scientific">Nephila pilipes</name>
    <name type="common">Giant wood spider</name>
    <name type="synonym">Nephila maculata</name>
    <dbReference type="NCBI Taxonomy" id="299642"/>
    <lineage>
        <taxon>Eukaryota</taxon>
        <taxon>Metazoa</taxon>
        <taxon>Ecdysozoa</taxon>
        <taxon>Arthropoda</taxon>
        <taxon>Chelicerata</taxon>
        <taxon>Arachnida</taxon>
        <taxon>Araneae</taxon>
        <taxon>Araneomorphae</taxon>
        <taxon>Entelegynae</taxon>
        <taxon>Araneoidea</taxon>
        <taxon>Nephilidae</taxon>
        <taxon>Nephila</taxon>
    </lineage>
</organism>
<name>A0A8X6MUT8_NEPPI</name>
<comment type="caution">
    <text evidence="1">The sequence shown here is derived from an EMBL/GenBank/DDBJ whole genome shotgun (WGS) entry which is preliminary data.</text>
</comment>
<evidence type="ECO:0000313" key="1">
    <source>
        <dbReference type="EMBL" id="GFS79216.1"/>
    </source>
</evidence>
<evidence type="ECO:0000313" key="3">
    <source>
        <dbReference type="Proteomes" id="UP000887013"/>
    </source>
</evidence>
<proteinExistence type="predicted"/>
<dbReference type="AlphaFoldDB" id="A0A8X6MUT8"/>
<dbReference type="EMBL" id="BMAW01097358">
    <property type="protein sequence ID" value="GFS79216.1"/>
    <property type="molecule type" value="Genomic_DNA"/>
</dbReference>
<protein>
    <submittedName>
        <fullName evidence="1">Uncharacterized protein</fullName>
    </submittedName>
</protein>
<evidence type="ECO:0000313" key="2">
    <source>
        <dbReference type="EMBL" id="GFT31503.1"/>
    </source>
</evidence>
<keyword evidence="3" id="KW-1185">Reference proteome</keyword>
<gene>
    <name evidence="1" type="ORF">NPIL_395371</name>
    <name evidence="2" type="ORF">NPIL_696791</name>
</gene>
<reference evidence="1" key="1">
    <citation type="submission" date="2020-08" db="EMBL/GenBank/DDBJ databases">
        <title>Multicomponent nature underlies the extraordinary mechanical properties of spider dragline silk.</title>
        <authorList>
            <person name="Kono N."/>
            <person name="Nakamura H."/>
            <person name="Mori M."/>
            <person name="Yoshida Y."/>
            <person name="Ohtoshi R."/>
            <person name="Malay A.D."/>
            <person name="Moran D.A.P."/>
            <person name="Tomita M."/>
            <person name="Numata K."/>
            <person name="Arakawa K."/>
        </authorList>
    </citation>
    <scope>NUCLEOTIDE SEQUENCE</scope>
</reference>
<sequence length="36" mass="3795">MGQKTGRNGGPLLNCAVSALQWALTTINNVKLVLVL</sequence>
<dbReference type="EMBL" id="BMAW01013021">
    <property type="protein sequence ID" value="GFT31503.1"/>
    <property type="molecule type" value="Genomic_DNA"/>
</dbReference>
<dbReference type="Proteomes" id="UP000887013">
    <property type="component" value="Unassembled WGS sequence"/>
</dbReference>
<feature type="non-terminal residue" evidence="1">
    <location>
        <position position="36"/>
    </location>
</feature>